<evidence type="ECO:0000313" key="2">
    <source>
        <dbReference type="Proteomes" id="UP000003880"/>
    </source>
</evidence>
<proteinExistence type="predicted"/>
<dbReference type="Proteomes" id="UP000003880">
    <property type="component" value="Unassembled WGS sequence"/>
</dbReference>
<sequence>MNLCEYGELFHLACRQQKIANRASFFAAWRVLFCDGFQRRGGNSMNCAKRMLAGYGVTPPSGTQLQYV</sequence>
<dbReference type="EMBL" id="ABWL02000021">
    <property type="protein sequence ID" value="EFE06589.1"/>
    <property type="molecule type" value="Genomic_DNA"/>
</dbReference>
<comment type="caution">
    <text evidence="1">The sequence shown here is derived from an EMBL/GenBank/DDBJ whole genome shotgun (WGS) entry which is preliminary data.</text>
</comment>
<reference evidence="1 2" key="1">
    <citation type="submission" date="2010-02" db="EMBL/GenBank/DDBJ databases">
        <authorList>
            <person name="Weinstock G."/>
            <person name="Sodergren E."/>
            <person name="Clifton S."/>
            <person name="Fulton L."/>
            <person name="Fulton B."/>
            <person name="Courtney L."/>
            <person name="Fronick C."/>
            <person name="Harrison M."/>
            <person name="Strong C."/>
            <person name="Farmer C."/>
            <person name="Delahaunty K."/>
            <person name="Markovic C."/>
            <person name="Hall O."/>
            <person name="Minx P."/>
            <person name="Tomlinson C."/>
            <person name="Mitreva M."/>
            <person name="Nelson J."/>
            <person name="Hou S."/>
            <person name="Wollam A."/>
            <person name="Pepin K.H."/>
            <person name="Johnson M."/>
            <person name="Bhonagiri V."/>
            <person name="Zhang X."/>
            <person name="Suruliraj S."/>
            <person name="Warren W."/>
            <person name="Chinwalla A."/>
            <person name="Mardis E.R."/>
            <person name="Wilson R.K."/>
        </authorList>
    </citation>
    <scope>NUCLEOTIDE SEQUENCE [LARGE SCALE GENOMIC DNA]</scope>
    <source>
        <strain evidence="1 2">ATCC 29220</strain>
    </source>
</reference>
<accession>D4BGI9</accession>
<dbReference type="HOGENOM" id="CLU_2786394_0_0_6"/>
<evidence type="ECO:0000313" key="1">
    <source>
        <dbReference type="EMBL" id="EFE06589.1"/>
    </source>
</evidence>
<protein>
    <submittedName>
        <fullName evidence="1">Uncharacterized protein</fullName>
    </submittedName>
</protein>
<name>D4BGI9_9ENTR</name>
<dbReference type="AlphaFoldDB" id="D4BGI9"/>
<organism evidence="1 2">
    <name type="scientific">Citrobacter youngae ATCC 29220</name>
    <dbReference type="NCBI Taxonomy" id="500640"/>
    <lineage>
        <taxon>Bacteria</taxon>
        <taxon>Pseudomonadati</taxon>
        <taxon>Pseudomonadota</taxon>
        <taxon>Gammaproteobacteria</taxon>
        <taxon>Enterobacterales</taxon>
        <taxon>Enterobacteriaceae</taxon>
        <taxon>Citrobacter</taxon>
        <taxon>Citrobacter freundii complex</taxon>
    </lineage>
</organism>
<gene>
    <name evidence="1" type="ORF">CIT292_09637</name>
</gene>